<name>A0A0E9RNQ7_ANGAN</name>
<sequence length="38" mass="4232">MCVSSAHVMGVNIWHLAVNVKILAPPLNWLKVFVVQNC</sequence>
<reference evidence="1" key="2">
    <citation type="journal article" date="2015" name="Fish Shellfish Immunol.">
        <title>Early steps in the European eel (Anguilla anguilla)-Vibrio vulnificus interaction in the gills: Role of the RtxA13 toxin.</title>
        <authorList>
            <person name="Callol A."/>
            <person name="Pajuelo D."/>
            <person name="Ebbesson L."/>
            <person name="Teles M."/>
            <person name="MacKenzie S."/>
            <person name="Amaro C."/>
        </authorList>
    </citation>
    <scope>NUCLEOTIDE SEQUENCE</scope>
</reference>
<organism evidence="1">
    <name type="scientific">Anguilla anguilla</name>
    <name type="common">European freshwater eel</name>
    <name type="synonym">Muraena anguilla</name>
    <dbReference type="NCBI Taxonomy" id="7936"/>
    <lineage>
        <taxon>Eukaryota</taxon>
        <taxon>Metazoa</taxon>
        <taxon>Chordata</taxon>
        <taxon>Craniata</taxon>
        <taxon>Vertebrata</taxon>
        <taxon>Euteleostomi</taxon>
        <taxon>Actinopterygii</taxon>
        <taxon>Neopterygii</taxon>
        <taxon>Teleostei</taxon>
        <taxon>Anguilliformes</taxon>
        <taxon>Anguillidae</taxon>
        <taxon>Anguilla</taxon>
    </lineage>
</organism>
<dbReference type="EMBL" id="GBXM01078517">
    <property type="protein sequence ID" value="JAH30060.1"/>
    <property type="molecule type" value="Transcribed_RNA"/>
</dbReference>
<accession>A0A0E9RNQ7</accession>
<reference evidence="1" key="1">
    <citation type="submission" date="2014-11" db="EMBL/GenBank/DDBJ databases">
        <authorList>
            <person name="Amaro Gonzalez C."/>
        </authorList>
    </citation>
    <scope>NUCLEOTIDE SEQUENCE</scope>
</reference>
<protein>
    <submittedName>
        <fullName evidence="1">Uncharacterized protein</fullName>
    </submittedName>
</protein>
<dbReference type="AlphaFoldDB" id="A0A0E9RNQ7"/>
<evidence type="ECO:0000313" key="1">
    <source>
        <dbReference type="EMBL" id="JAH30060.1"/>
    </source>
</evidence>
<proteinExistence type="predicted"/>